<dbReference type="EMBL" id="ASHM01041905">
    <property type="protein sequence ID" value="PNX82391.1"/>
    <property type="molecule type" value="Genomic_DNA"/>
</dbReference>
<reference evidence="1 2" key="2">
    <citation type="journal article" date="2017" name="Front. Plant Sci.">
        <title>Gene Classification and Mining of Molecular Markers Useful in Red Clover (Trifolium pratense) Breeding.</title>
        <authorList>
            <person name="Istvanek J."/>
            <person name="Dluhosova J."/>
            <person name="Dluhos P."/>
            <person name="Patkova L."/>
            <person name="Nedelnik J."/>
            <person name="Repkova J."/>
        </authorList>
    </citation>
    <scope>NUCLEOTIDE SEQUENCE [LARGE SCALE GENOMIC DNA]</scope>
    <source>
        <strain evidence="2">cv. Tatra</strain>
        <tissue evidence="1">Young leaves</tissue>
    </source>
</reference>
<reference evidence="1 2" key="1">
    <citation type="journal article" date="2014" name="Am. J. Bot.">
        <title>Genome assembly and annotation for red clover (Trifolium pratense; Fabaceae).</title>
        <authorList>
            <person name="Istvanek J."/>
            <person name="Jaros M."/>
            <person name="Krenek A."/>
            <person name="Repkova J."/>
        </authorList>
    </citation>
    <scope>NUCLEOTIDE SEQUENCE [LARGE SCALE GENOMIC DNA]</scope>
    <source>
        <strain evidence="2">cv. Tatra</strain>
        <tissue evidence="1">Young leaves</tissue>
    </source>
</reference>
<proteinExistence type="predicted"/>
<comment type="caution">
    <text evidence="1">The sequence shown here is derived from an EMBL/GenBank/DDBJ whole genome shotgun (WGS) entry which is preliminary data.</text>
</comment>
<protein>
    <submittedName>
        <fullName evidence="1">Uncharacterized protein</fullName>
    </submittedName>
</protein>
<evidence type="ECO:0000313" key="2">
    <source>
        <dbReference type="Proteomes" id="UP000236291"/>
    </source>
</evidence>
<accession>A0A2K3LV23</accession>
<evidence type="ECO:0000313" key="1">
    <source>
        <dbReference type="EMBL" id="PNX82391.1"/>
    </source>
</evidence>
<sequence length="222" mass="25206">MLCFKTEKSGNDYESSYSSNFNTGNAFSYLSKSYFNFSSLLHCRNSFTQLEAASKDKVFHLQGRRCDIRPGTTKSYETVSYRILSMENPLASNSSSRVLQTQANSSRKSLLYYRPCKTASTSFLDKGIEEAGRLFFILGETFDSFRLKYVPVSARKGLLSARTISISFQKTKNEARQLACLYLVRHCTPPKSTNLADKNIKLENKVLLAPVDYKAWALQQAW</sequence>
<name>A0A2K3LV23_TRIPR</name>
<organism evidence="1 2">
    <name type="scientific">Trifolium pratense</name>
    <name type="common">Red clover</name>
    <dbReference type="NCBI Taxonomy" id="57577"/>
    <lineage>
        <taxon>Eukaryota</taxon>
        <taxon>Viridiplantae</taxon>
        <taxon>Streptophyta</taxon>
        <taxon>Embryophyta</taxon>
        <taxon>Tracheophyta</taxon>
        <taxon>Spermatophyta</taxon>
        <taxon>Magnoliopsida</taxon>
        <taxon>eudicotyledons</taxon>
        <taxon>Gunneridae</taxon>
        <taxon>Pentapetalae</taxon>
        <taxon>rosids</taxon>
        <taxon>fabids</taxon>
        <taxon>Fabales</taxon>
        <taxon>Fabaceae</taxon>
        <taxon>Papilionoideae</taxon>
        <taxon>50 kb inversion clade</taxon>
        <taxon>NPAAA clade</taxon>
        <taxon>Hologalegina</taxon>
        <taxon>IRL clade</taxon>
        <taxon>Trifolieae</taxon>
        <taxon>Trifolium</taxon>
    </lineage>
</organism>
<dbReference type="AlphaFoldDB" id="A0A2K3LV23"/>
<dbReference type="Proteomes" id="UP000236291">
    <property type="component" value="Unassembled WGS sequence"/>
</dbReference>
<gene>
    <name evidence="1" type="ORF">L195_g038420</name>
</gene>